<evidence type="ECO:0000313" key="2">
    <source>
        <dbReference type="Proteomes" id="UP001338582"/>
    </source>
</evidence>
<gene>
    <name evidence="1" type="ORF">PUMCH_003972</name>
</gene>
<keyword evidence="2" id="KW-1185">Reference proteome</keyword>
<dbReference type="EMBL" id="CP138898">
    <property type="protein sequence ID" value="WPK26614.1"/>
    <property type="molecule type" value="Genomic_DNA"/>
</dbReference>
<proteinExistence type="predicted"/>
<dbReference type="GeneID" id="88175035"/>
<dbReference type="AlphaFoldDB" id="A0AAX4HE41"/>
<evidence type="ECO:0000313" key="1">
    <source>
        <dbReference type="EMBL" id="WPK26614.1"/>
    </source>
</evidence>
<protein>
    <submittedName>
        <fullName evidence="1">Uncharacterized protein</fullName>
    </submittedName>
</protein>
<dbReference type="KEGG" id="asau:88175035"/>
<sequence>MLLFYLILINGCLAYMSRSAIYCHDLDSLLLSEETTMYECSENGNFIIHTNALNYSIPSMTKHMDCGWMEIKPGLLHQKPSVLEPVSSCLSQTQGAGGTKSVTNTDALYFVLSGTLRIPLLSALFLQFGATPGAGLRVRLSRIMEYGCTAAAGQTVQIVQTRDEYLLKDWEFRPISEDQHENRPLVYGLWVHLPDVEATEETETIACVTDPDRIQCRP</sequence>
<organism evidence="1 2">
    <name type="scientific">Australozyma saopauloensis</name>
    <dbReference type="NCBI Taxonomy" id="291208"/>
    <lineage>
        <taxon>Eukaryota</taxon>
        <taxon>Fungi</taxon>
        <taxon>Dikarya</taxon>
        <taxon>Ascomycota</taxon>
        <taxon>Saccharomycotina</taxon>
        <taxon>Pichiomycetes</taxon>
        <taxon>Metschnikowiaceae</taxon>
        <taxon>Australozyma</taxon>
    </lineage>
</organism>
<name>A0AAX4HE41_9ASCO</name>
<accession>A0AAX4HE41</accession>
<reference evidence="1 2" key="1">
    <citation type="submission" date="2023-10" db="EMBL/GenBank/DDBJ databases">
        <title>Draft Genome Sequence of Candida saopaulonensis from a very Premature Infant with Sepsis.</title>
        <authorList>
            <person name="Ning Y."/>
            <person name="Dai R."/>
            <person name="Xiao M."/>
            <person name="Xu Y."/>
            <person name="Yan Q."/>
            <person name="Zhang L."/>
        </authorList>
    </citation>
    <scope>NUCLEOTIDE SEQUENCE [LARGE SCALE GENOMIC DNA]</scope>
    <source>
        <strain evidence="1 2">19XY460</strain>
    </source>
</reference>
<dbReference type="Proteomes" id="UP001338582">
    <property type="component" value="Chromosome 5"/>
</dbReference>
<dbReference type="RefSeq" id="XP_062878995.1">
    <property type="nucleotide sequence ID" value="XM_063022925.1"/>
</dbReference>